<protein>
    <submittedName>
        <fullName evidence="2">Uncharacterized protein</fullName>
    </submittedName>
</protein>
<comment type="caution">
    <text evidence="2">The sequence shown here is derived from an EMBL/GenBank/DDBJ whole genome shotgun (WGS) entry which is preliminary data.</text>
</comment>
<gene>
    <name evidence="2" type="ORF">IF1G_04989</name>
</gene>
<organism evidence="2 3">
    <name type="scientific">Cordyceps javanica</name>
    <dbReference type="NCBI Taxonomy" id="43265"/>
    <lineage>
        <taxon>Eukaryota</taxon>
        <taxon>Fungi</taxon>
        <taxon>Dikarya</taxon>
        <taxon>Ascomycota</taxon>
        <taxon>Pezizomycotina</taxon>
        <taxon>Sordariomycetes</taxon>
        <taxon>Hypocreomycetidae</taxon>
        <taxon>Hypocreales</taxon>
        <taxon>Cordycipitaceae</taxon>
        <taxon>Cordyceps</taxon>
    </lineage>
</organism>
<reference evidence="2 3" key="1">
    <citation type="journal article" date="2019" name="Appl. Microbiol. Biotechnol.">
        <title>Genome sequence of Isaria javanica and comparative genome analysis insights into family S53 peptidase evolution in fungal entomopathogens.</title>
        <authorList>
            <person name="Lin R."/>
            <person name="Zhang X."/>
            <person name="Xin B."/>
            <person name="Zou M."/>
            <person name="Gao Y."/>
            <person name="Qin F."/>
            <person name="Hu Q."/>
            <person name="Xie B."/>
            <person name="Cheng X."/>
        </authorList>
    </citation>
    <scope>NUCLEOTIDE SEQUENCE [LARGE SCALE GENOMIC DNA]</scope>
    <source>
        <strain evidence="2 3">IJ1G</strain>
    </source>
</reference>
<sequence>MRRAAHAPHGGVEVVKVDRVRDRADVAARNGLASAPAADLVTAMVSASGAPGHVWYAKSTLRRGNTASLGRRRPVALSPPTTKTVRPRSAGRSASRIPAPERLHRRHRHVGRRAAKHGTSQKAGAVHPVAHFEESQPNLGADGDDLAGALHDELA</sequence>
<dbReference type="AlphaFoldDB" id="A0A545V3X1"/>
<dbReference type="Proteomes" id="UP000315783">
    <property type="component" value="Unassembled WGS sequence"/>
</dbReference>
<evidence type="ECO:0000256" key="1">
    <source>
        <dbReference type="SAM" id="MobiDB-lite"/>
    </source>
</evidence>
<keyword evidence="3" id="KW-1185">Reference proteome</keyword>
<proteinExistence type="predicted"/>
<accession>A0A545V3X1</accession>
<feature type="compositionally biased region" description="Basic residues" evidence="1">
    <location>
        <begin position="103"/>
        <end position="116"/>
    </location>
</feature>
<name>A0A545V3X1_9HYPO</name>
<evidence type="ECO:0000313" key="2">
    <source>
        <dbReference type="EMBL" id="TQV96406.1"/>
    </source>
</evidence>
<evidence type="ECO:0000313" key="3">
    <source>
        <dbReference type="Proteomes" id="UP000315783"/>
    </source>
</evidence>
<dbReference type="EMBL" id="SPUK01000006">
    <property type="protein sequence ID" value="TQV96406.1"/>
    <property type="molecule type" value="Genomic_DNA"/>
</dbReference>
<feature type="region of interest" description="Disordered" evidence="1">
    <location>
        <begin position="65"/>
        <end position="155"/>
    </location>
</feature>